<accession>A0A8J6CGT2</accession>
<dbReference type="OrthoDB" id="9970435at2759"/>
<feature type="domain" description="EXS" evidence="6">
    <location>
        <begin position="260"/>
        <end position="456"/>
    </location>
</feature>
<keyword evidence="3 5" id="KW-1133">Transmembrane helix</keyword>
<reference evidence="7" key="1">
    <citation type="submission" date="2021-05" db="EMBL/GenBank/DDBJ databases">
        <title>The genome of the haptophyte Pavlova lutheri (Diacronema luteri, Pavlovales) - a model for lipid biosynthesis in eukaryotic algae.</title>
        <authorList>
            <person name="Hulatt C.J."/>
            <person name="Posewitz M.C."/>
        </authorList>
    </citation>
    <scope>NUCLEOTIDE SEQUENCE</scope>
    <source>
        <strain evidence="7">NIVA-4/92</strain>
    </source>
</reference>
<evidence type="ECO:0000256" key="2">
    <source>
        <dbReference type="ARBA" id="ARBA00022692"/>
    </source>
</evidence>
<comment type="caution">
    <text evidence="7">The sequence shown here is derived from an EMBL/GenBank/DDBJ whole genome shotgun (WGS) entry which is preliminary data.</text>
</comment>
<name>A0A8J6CGT2_DIALT</name>
<dbReference type="GO" id="GO:0005737">
    <property type="term" value="C:cytoplasm"/>
    <property type="evidence" value="ECO:0007669"/>
    <property type="project" value="TreeGrafter"/>
</dbReference>
<evidence type="ECO:0000313" key="8">
    <source>
        <dbReference type="Proteomes" id="UP000751190"/>
    </source>
</evidence>
<dbReference type="OMA" id="CEAHAIA"/>
<dbReference type="EMBL" id="JAGTXO010000001">
    <property type="protein sequence ID" value="KAG8470451.1"/>
    <property type="molecule type" value="Genomic_DNA"/>
</dbReference>
<organism evidence="7 8">
    <name type="scientific">Diacronema lutheri</name>
    <name type="common">Unicellular marine alga</name>
    <name type="synonym">Monochrysis lutheri</name>
    <dbReference type="NCBI Taxonomy" id="2081491"/>
    <lineage>
        <taxon>Eukaryota</taxon>
        <taxon>Haptista</taxon>
        <taxon>Haptophyta</taxon>
        <taxon>Pavlovophyceae</taxon>
        <taxon>Pavlovales</taxon>
        <taxon>Pavlovaceae</taxon>
        <taxon>Diacronema</taxon>
    </lineage>
</organism>
<feature type="transmembrane region" description="Helical" evidence="5">
    <location>
        <begin position="127"/>
        <end position="147"/>
    </location>
</feature>
<sequence length="490" mass="54611">MGAGGTGSSVSRRSSLSPLTSASWVTSKAGGRYEMLWHMMRQASPLGTRELVLFALLVKAYALVYTFSRVHHYTLWKFFAKLLWKNAATRPPVLIVLILLGWSWVVRTCTAAGMELELVLGGPTKPSSMAVSCALVLTNIFLSVHLVHLLASEVPGLTWRPWLTTNVLLHAVLALVIAAPHKWLHADARTSLLRAAWDSLIAPFAPVSFWHVIVADYATSLAKAFADVQLLFCEAHAIASLPEQPGAPYTRTTVLWEQMHPACVDSPFNPALLALPFWVRLCQCLHVYAHTKEQKNLWNALKYSTAFPLIYLGWHRRVYPSPFASRLFVLAAVLNSSYTFVWDVLMDWGMLRWDKERSCWSLTMREQTIISARKATYALLAAFNLSLRFLWAMAVFGAVPTRGHGMFFFEAMEIARRTVWAAFRIEWEYVAKVLPKASATYAAVDKDSIDGEDASLLPVHDVERALDRGPKGAATAGARALRPLGTDVDL</sequence>
<dbReference type="PANTHER" id="PTHR10783">
    <property type="entry name" value="XENOTROPIC AND POLYTROPIC RETROVIRUS RECEPTOR 1-RELATED"/>
    <property type="match status" value="1"/>
</dbReference>
<evidence type="ECO:0000256" key="5">
    <source>
        <dbReference type="SAM" id="Phobius"/>
    </source>
</evidence>
<keyword evidence="4 5" id="KW-0472">Membrane</keyword>
<keyword evidence="8" id="KW-1185">Reference proteome</keyword>
<comment type="subcellular location">
    <subcellularLocation>
        <location evidence="1">Membrane</location>
        <topology evidence="1">Multi-pass membrane protein</topology>
    </subcellularLocation>
</comment>
<dbReference type="Pfam" id="PF03124">
    <property type="entry name" value="EXS"/>
    <property type="match status" value="1"/>
</dbReference>
<feature type="transmembrane region" description="Helical" evidence="5">
    <location>
        <begin position="377"/>
        <end position="399"/>
    </location>
</feature>
<dbReference type="AlphaFoldDB" id="A0A8J6CGT2"/>
<dbReference type="PROSITE" id="PS51380">
    <property type="entry name" value="EXS"/>
    <property type="match status" value="1"/>
</dbReference>
<dbReference type="InterPro" id="IPR004342">
    <property type="entry name" value="EXS_C"/>
</dbReference>
<protein>
    <recommendedName>
        <fullName evidence="6">EXS domain-containing protein</fullName>
    </recommendedName>
</protein>
<evidence type="ECO:0000256" key="4">
    <source>
        <dbReference type="ARBA" id="ARBA00023136"/>
    </source>
</evidence>
<feature type="transmembrane region" description="Helical" evidence="5">
    <location>
        <begin position="167"/>
        <end position="184"/>
    </location>
</feature>
<keyword evidence="2 5" id="KW-0812">Transmembrane</keyword>
<feature type="transmembrane region" description="Helical" evidence="5">
    <location>
        <begin position="88"/>
        <end position="106"/>
    </location>
</feature>
<gene>
    <name evidence="7" type="ORF">KFE25_008872</name>
</gene>
<dbReference type="GO" id="GO:0016020">
    <property type="term" value="C:membrane"/>
    <property type="evidence" value="ECO:0007669"/>
    <property type="project" value="UniProtKB-SubCell"/>
</dbReference>
<dbReference type="Proteomes" id="UP000751190">
    <property type="component" value="Unassembled WGS sequence"/>
</dbReference>
<dbReference type="PANTHER" id="PTHR10783:SF46">
    <property type="entry name" value="PROTEIN ERD1 HOMOLOG 2"/>
    <property type="match status" value="1"/>
</dbReference>
<proteinExistence type="predicted"/>
<feature type="transmembrane region" description="Helical" evidence="5">
    <location>
        <begin position="51"/>
        <end position="68"/>
    </location>
</feature>
<evidence type="ECO:0000256" key="3">
    <source>
        <dbReference type="ARBA" id="ARBA00022989"/>
    </source>
</evidence>
<evidence type="ECO:0000259" key="6">
    <source>
        <dbReference type="PROSITE" id="PS51380"/>
    </source>
</evidence>
<evidence type="ECO:0000256" key="1">
    <source>
        <dbReference type="ARBA" id="ARBA00004141"/>
    </source>
</evidence>
<evidence type="ECO:0000313" key="7">
    <source>
        <dbReference type="EMBL" id="KAG8470451.1"/>
    </source>
</evidence>